<keyword evidence="8" id="KW-1185">Reference proteome</keyword>
<dbReference type="InterPro" id="IPR002078">
    <property type="entry name" value="Sigma_54_int"/>
</dbReference>
<dbReference type="InterPro" id="IPR025944">
    <property type="entry name" value="Sigma_54_int_dom_CS"/>
</dbReference>
<dbReference type="Gene3D" id="3.30.450.40">
    <property type="match status" value="1"/>
</dbReference>
<dbReference type="InterPro" id="IPR002197">
    <property type="entry name" value="HTH_Fis"/>
</dbReference>
<keyword evidence="3" id="KW-0902">Two-component regulatory system</keyword>
<dbReference type="PROSITE" id="PS00675">
    <property type="entry name" value="SIGMA54_INTERACT_1"/>
    <property type="match status" value="1"/>
</dbReference>
<dbReference type="PRINTS" id="PR01590">
    <property type="entry name" value="HTHFIS"/>
</dbReference>
<keyword evidence="2" id="KW-0067">ATP-binding</keyword>
<name>A0ABT4ZCF2_9RHOB</name>
<dbReference type="EMBL" id="JAQBIE010000002">
    <property type="protein sequence ID" value="MDB6176325.1"/>
    <property type="molecule type" value="Genomic_DNA"/>
</dbReference>
<proteinExistence type="predicted"/>
<dbReference type="InterPro" id="IPR003593">
    <property type="entry name" value="AAA+_ATPase"/>
</dbReference>
<dbReference type="InterPro" id="IPR025662">
    <property type="entry name" value="Sigma_54_int_dom_ATP-bd_1"/>
</dbReference>
<dbReference type="SMART" id="SM00382">
    <property type="entry name" value="AAA"/>
    <property type="match status" value="1"/>
</dbReference>
<dbReference type="Gene3D" id="1.10.10.60">
    <property type="entry name" value="Homeodomain-like"/>
    <property type="match status" value="1"/>
</dbReference>
<evidence type="ECO:0000256" key="1">
    <source>
        <dbReference type="ARBA" id="ARBA00022741"/>
    </source>
</evidence>
<dbReference type="RefSeq" id="WP_271887460.1">
    <property type="nucleotide sequence ID" value="NZ_JAQBIE010000002.1"/>
</dbReference>
<dbReference type="Proteomes" id="UP001165641">
    <property type="component" value="Unassembled WGS sequence"/>
</dbReference>
<evidence type="ECO:0000259" key="6">
    <source>
        <dbReference type="PROSITE" id="PS50045"/>
    </source>
</evidence>
<dbReference type="PROSITE" id="PS50045">
    <property type="entry name" value="SIGMA54_INTERACT_4"/>
    <property type="match status" value="1"/>
</dbReference>
<reference evidence="7" key="1">
    <citation type="submission" date="2022-12" db="EMBL/GenBank/DDBJ databases">
        <title>Paracoccus onchidii sp. nov., isolated from a marine invertebrate from the South China Sea.</title>
        <authorList>
            <person name="Xu S."/>
            <person name="Liu Z."/>
            <person name="Xu Y."/>
        </authorList>
    </citation>
    <scope>NUCLEOTIDE SEQUENCE</scope>
    <source>
        <strain evidence="7">Z330</strain>
    </source>
</reference>
<keyword evidence="1" id="KW-0547">Nucleotide-binding</keyword>
<feature type="domain" description="Sigma-54 factor interaction" evidence="6">
    <location>
        <begin position="317"/>
        <end position="538"/>
    </location>
</feature>
<evidence type="ECO:0000256" key="2">
    <source>
        <dbReference type="ARBA" id="ARBA00022840"/>
    </source>
</evidence>
<organism evidence="7 8">
    <name type="scientific">Paracoccus onchidii</name>
    <dbReference type="NCBI Taxonomy" id="3017813"/>
    <lineage>
        <taxon>Bacteria</taxon>
        <taxon>Pseudomonadati</taxon>
        <taxon>Pseudomonadota</taxon>
        <taxon>Alphaproteobacteria</taxon>
        <taxon>Rhodobacterales</taxon>
        <taxon>Paracoccaceae</taxon>
        <taxon>Paracoccus</taxon>
    </lineage>
</organism>
<protein>
    <submittedName>
        <fullName evidence="7">Sigma 54-interacting transcriptional regulator</fullName>
    </submittedName>
</protein>
<dbReference type="SUPFAM" id="SSF46689">
    <property type="entry name" value="Homeodomain-like"/>
    <property type="match status" value="1"/>
</dbReference>
<evidence type="ECO:0000256" key="4">
    <source>
        <dbReference type="ARBA" id="ARBA00023015"/>
    </source>
</evidence>
<evidence type="ECO:0000256" key="3">
    <source>
        <dbReference type="ARBA" id="ARBA00023012"/>
    </source>
</evidence>
<evidence type="ECO:0000313" key="7">
    <source>
        <dbReference type="EMBL" id="MDB6176325.1"/>
    </source>
</evidence>
<evidence type="ECO:0000256" key="5">
    <source>
        <dbReference type="ARBA" id="ARBA00023163"/>
    </source>
</evidence>
<dbReference type="PROSITE" id="PS00688">
    <property type="entry name" value="SIGMA54_INTERACT_3"/>
    <property type="match status" value="1"/>
</dbReference>
<dbReference type="InterPro" id="IPR009057">
    <property type="entry name" value="Homeodomain-like_sf"/>
</dbReference>
<dbReference type="Pfam" id="PF00158">
    <property type="entry name" value="Sigma54_activat"/>
    <property type="match status" value="1"/>
</dbReference>
<dbReference type="CDD" id="cd00009">
    <property type="entry name" value="AAA"/>
    <property type="match status" value="1"/>
</dbReference>
<gene>
    <name evidence="7" type="ORF">PAF17_02275</name>
</gene>
<evidence type="ECO:0000313" key="8">
    <source>
        <dbReference type="Proteomes" id="UP001165641"/>
    </source>
</evidence>
<keyword evidence="4" id="KW-0805">Transcription regulation</keyword>
<comment type="caution">
    <text evidence="7">The sequence shown here is derived from an EMBL/GenBank/DDBJ whole genome shotgun (WGS) entry which is preliminary data.</text>
</comment>
<dbReference type="Pfam" id="PF02954">
    <property type="entry name" value="HTH_8"/>
    <property type="match status" value="1"/>
</dbReference>
<dbReference type="PANTHER" id="PTHR32071:SF122">
    <property type="entry name" value="SIGMA FACTOR"/>
    <property type="match status" value="1"/>
</dbReference>
<dbReference type="SUPFAM" id="SSF52540">
    <property type="entry name" value="P-loop containing nucleoside triphosphate hydrolases"/>
    <property type="match status" value="1"/>
</dbReference>
<dbReference type="InterPro" id="IPR027417">
    <property type="entry name" value="P-loop_NTPase"/>
</dbReference>
<dbReference type="Pfam" id="PF25601">
    <property type="entry name" value="AAA_lid_14"/>
    <property type="match status" value="1"/>
</dbReference>
<dbReference type="PANTHER" id="PTHR32071">
    <property type="entry name" value="TRANSCRIPTIONAL REGULATORY PROTEIN"/>
    <property type="match status" value="1"/>
</dbReference>
<sequence length="623" mass="67460">MIGRLGAPAYQEAIAASWQRCERQHNLLRDASWPIMRLQASEIAPRLEQIVEQTGGRQGFFRQLAAVAGQVGHCLVVTDAEGVLIRLETGTDSNGPEEWNGISLGSCWDERIAGTNGVSMALRSGHAFTVRGADHFYSQLRQYACTGVPVLDANGAAIGSVNLVSIDRGNRSDYLFGQQLLATAAQRIQRNLFARQFSDAMMVTVSLAGQGDVLTGDALIAVDEAGIILGATSAVEKVVGHAAASTLKGQAFQAIFDLDSEALAKVPDRVLSMPARSGKALNFSIKLPGKARQTRPAAAIANTAHRSRPLPPSLRQMATGSHAMAALCRHAEAAFRRGSPLLLEGETGTGKTAMIAALQESEMPAAQMIQIDGATLGQSDADREHLQMILGQARAIAAQPDPQQGNVTLVFDNVDELPDHAQAELRRHLDQMESHQPCCAATGRLVIPRLVCTSKKSLFAAVEQGRFRDDLLYLLTVSHITLPPLRRREHPEVLAQVLASQIAGRKIEFSDEAVAAIRHCNFPGNLRELRNALERALMLMQGDRLSAFDLRDTSIATHTPASRPASAPSEAAPRLTYDERTLILDALENCRWNVSQAARKLGMGRATIHRKMKHHGIIRAKHP</sequence>
<accession>A0ABT4ZCF2</accession>
<dbReference type="Gene3D" id="3.40.50.300">
    <property type="entry name" value="P-loop containing nucleotide triphosphate hydrolases"/>
    <property type="match status" value="1"/>
</dbReference>
<dbReference type="InterPro" id="IPR029016">
    <property type="entry name" value="GAF-like_dom_sf"/>
</dbReference>
<dbReference type="InterPro" id="IPR058031">
    <property type="entry name" value="AAA_lid_NorR"/>
</dbReference>
<keyword evidence="5" id="KW-0804">Transcription</keyword>
<dbReference type="Gene3D" id="1.10.8.60">
    <property type="match status" value="1"/>
</dbReference>